<protein>
    <submittedName>
        <fullName evidence="1">Putative secreted peptide</fullName>
    </submittedName>
</protein>
<reference evidence="1" key="1">
    <citation type="submission" date="2018-01" db="EMBL/GenBank/DDBJ databases">
        <title>An insight into the sialome of Amazonian anophelines.</title>
        <authorList>
            <person name="Ribeiro J.M."/>
            <person name="Scarpassa V."/>
            <person name="Calvo E."/>
        </authorList>
    </citation>
    <scope>NUCLEOTIDE SEQUENCE</scope>
    <source>
        <tissue evidence="1">Salivary glands</tissue>
    </source>
</reference>
<accession>A0A2M3ZMW7</accession>
<organism evidence="1">
    <name type="scientific">Anopheles braziliensis</name>
    <dbReference type="NCBI Taxonomy" id="58242"/>
    <lineage>
        <taxon>Eukaryota</taxon>
        <taxon>Metazoa</taxon>
        <taxon>Ecdysozoa</taxon>
        <taxon>Arthropoda</taxon>
        <taxon>Hexapoda</taxon>
        <taxon>Insecta</taxon>
        <taxon>Pterygota</taxon>
        <taxon>Neoptera</taxon>
        <taxon>Endopterygota</taxon>
        <taxon>Diptera</taxon>
        <taxon>Nematocera</taxon>
        <taxon>Culicoidea</taxon>
        <taxon>Culicidae</taxon>
        <taxon>Anophelinae</taxon>
        <taxon>Anopheles</taxon>
    </lineage>
</organism>
<dbReference type="EMBL" id="GGFM01009176">
    <property type="protein sequence ID" value="MBW29927.1"/>
    <property type="molecule type" value="Transcribed_RNA"/>
</dbReference>
<name>A0A2M3ZMW7_9DIPT</name>
<sequence length="78" mass="8969">MLRHEPFALLLLSARVHRQSFAGLSRDTETNRTYAHRSLSSIALWSVQRVSQCERARRVLVSGRVHRLTAGLPARVYR</sequence>
<dbReference type="AlphaFoldDB" id="A0A2M3ZMW7"/>
<proteinExistence type="predicted"/>
<evidence type="ECO:0000313" key="1">
    <source>
        <dbReference type="EMBL" id="MBW29927.1"/>
    </source>
</evidence>